<evidence type="ECO:0000256" key="5">
    <source>
        <dbReference type="HAMAP-Rule" id="MF_00310"/>
    </source>
</evidence>
<evidence type="ECO:0000256" key="3">
    <source>
        <dbReference type="ARBA" id="ARBA00023065"/>
    </source>
</evidence>
<keyword evidence="5" id="KW-0375">Hydrogen ion transport</keyword>
<feature type="domain" description="ATP synthase A/B type C-terminal" evidence="8">
    <location>
        <begin position="354"/>
        <end position="434"/>
    </location>
</feature>
<dbReference type="Pfam" id="PF22919">
    <property type="entry name" value="ATP-synt_VA_C"/>
    <property type="match status" value="1"/>
</dbReference>
<dbReference type="EMBL" id="DSOV01000030">
    <property type="protein sequence ID" value="HEN42141.1"/>
    <property type="molecule type" value="Genomic_DNA"/>
</dbReference>
<dbReference type="CDD" id="cd01135">
    <property type="entry name" value="V_A-ATPase_B"/>
    <property type="match status" value="1"/>
</dbReference>
<evidence type="ECO:0000256" key="2">
    <source>
        <dbReference type="ARBA" id="ARBA00022448"/>
    </source>
</evidence>
<dbReference type="GO" id="GO:0046933">
    <property type="term" value="F:proton-transporting ATP synthase activity, rotational mechanism"/>
    <property type="evidence" value="ECO:0007669"/>
    <property type="project" value="UniProtKB-UniRule"/>
</dbReference>
<evidence type="ECO:0000256" key="1">
    <source>
        <dbReference type="ARBA" id="ARBA00008936"/>
    </source>
</evidence>
<dbReference type="InterPro" id="IPR020003">
    <property type="entry name" value="ATPase_a/bsu_AS"/>
</dbReference>
<dbReference type="PANTHER" id="PTHR43389">
    <property type="entry name" value="V-TYPE PROTON ATPASE SUBUNIT B"/>
    <property type="match status" value="1"/>
</dbReference>
<feature type="domain" description="ATPase F1/V1/A1 complex alpha/beta subunit nucleotide-binding" evidence="6">
    <location>
        <begin position="133"/>
        <end position="348"/>
    </location>
</feature>
<dbReference type="SUPFAM" id="SSF52540">
    <property type="entry name" value="P-loop containing nucleoside triphosphate hydrolases"/>
    <property type="match status" value="1"/>
</dbReference>
<feature type="domain" description="ATPase F1/V1/A1 complex alpha/beta subunit N-terminal" evidence="7">
    <location>
        <begin position="11"/>
        <end position="74"/>
    </location>
</feature>
<evidence type="ECO:0000259" key="8">
    <source>
        <dbReference type="Pfam" id="PF22919"/>
    </source>
</evidence>
<dbReference type="GO" id="GO:0005524">
    <property type="term" value="F:ATP binding"/>
    <property type="evidence" value="ECO:0007669"/>
    <property type="project" value="UniProtKB-UniRule"/>
</dbReference>
<dbReference type="Gene3D" id="3.40.50.12240">
    <property type="match status" value="1"/>
</dbReference>
<proteinExistence type="inferred from homology"/>
<evidence type="ECO:0000259" key="6">
    <source>
        <dbReference type="Pfam" id="PF00006"/>
    </source>
</evidence>
<evidence type="ECO:0000256" key="4">
    <source>
        <dbReference type="ARBA" id="ARBA00059599"/>
    </source>
</evidence>
<accession>A0A831UC53</accession>
<dbReference type="InterPro" id="IPR055190">
    <property type="entry name" value="ATP-synt_VA_C"/>
</dbReference>
<comment type="function">
    <text evidence="4 5">Produces ATP from ADP in the presence of a proton gradient across the membrane. The V-type beta chain is a regulatory subunit.</text>
</comment>
<dbReference type="InterPro" id="IPR027417">
    <property type="entry name" value="P-loop_NTPase"/>
</dbReference>
<dbReference type="InterPro" id="IPR022879">
    <property type="entry name" value="V-ATPase_su_B/beta"/>
</dbReference>
<dbReference type="PANTHER" id="PTHR43389:SF4">
    <property type="entry name" value="V-TYPE PROTON ATPASE SUBUNIT B"/>
    <property type="match status" value="1"/>
</dbReference>
<protein>
    <recommendedName>
        <fullName evidence="5">V-type ATP synthase beta chain</fullName>
    </recommendedName>
    <alternativeName>
        <fullName evidence="5">V-ATPase subunit B</fullName>
    </alternativeName>
</protein>
<dbReference type="AlphaFoldDB" id="A0A831UC53"/>
<dbReference type="InterPro" id="IPR004100">
    <property type="entry name" value="ATPase_F1/V1/A1_a/bsu_N"/>
</dbReference>
<dbReference type="CDD" id="cd18118">
    <property type="entry name" value="ATP-synt_V_A-type_beta_N"/>
    <property type="match status" value="1"/>
</dbReference>
<keyword evidence="2 5" id="KW-0813">Transport</keyword>
<dbReference type="PROSITE" id="PS00152">
    <property type="entry name" value="ATPASE_ALPHA_BETA"/>
    <property type="match status" value="1"/>
</dbReference>
<keyword evidence="5" id="KW-0066">ATP synthesis</keyword>
<evidence type="ECO:0000313" key="9">
    <source>
        <dbReference type="EMBL" id="HEN42141.1"/>
    </source>
</evidence>
<name>A0A831UC53_GEOME</name>
<reference evidence="9" key="1">
    <citation type="journal article" date="2020" name="mSystems">
        <title>Genome- and Community-Level Interaction Insights into Carbon Utilization and Element Cycling Functions of Hydrothermarchaeota in Hydrothermal Sediment.</title>
        <authorList>
            <person name="Zhou Z."/>
            <person name="Liu Y."/>
            <person name="Xu W."/>
            <person name="Pan J."/>
            <person name="Luo Z.H."/>
            <person name="Li M."/>
        </authorList>
    </citation>
    <scope>NUCLEOTIDE SEQUENCE [LARGE SCALE GENOMIC DNA]</scope>
    <source>
        <strain evidence="9">SpSt-349</strain>
    </source>
</reference>
<dbReference type="InterPro" id="IPR000194">
    <property type="entry name" value="ATPase_F1/V1/A1_a/bsu_nucl-bd"/>
</dbReference>
<evidence type="ECO:0000259" key="7">
    <source>
        <dbReference type="Pfam" id="PF02874"/>
    </source>
</evidence>
<dbReference type="Pfam" id="PF00006">
    <property type="entry name" value="ATP-synt_ab"/>
    <property type="match status" value="1"/>
</dbReference>
<gene>
    <name evidence="5" type="primary">atpB</name>
    <name evidence="9" type="ORF">ENQ87_07155</name>
</gene>
<dbReference type="Pfam" id="PF02874">
    <property type="entry name" value="ATP-synt_ab_N"/>
    <property type="match status" value="1"/>
</dbReference>
<sequence>MRLSEHIYTTVSSIRGPLLFVERVAAARVGEVVRIVHPDGSQSDGEILKIDGRTVLVQVFGETRGLDISCRVVFADAVKRAPLSPELVGRVFNGSFLPIDGAPMFIPERWAPVSGLPMNPAARARPEEFVETGFTAIDALNTLVKGQKLPIFSCAGLPSRELAAAILSSARLAGGGEFVVVFVALGLTHHEFSFYMERLEEMKTGFVAFVNRADEPVVERLLAPRLGLACAEYLAFGRGMDVLVVITDMTNYCDALREVSTAREELPGRRGYPGYMYSDLASLYERAGRIRGMAGSVTMLPVVTMPEDDITHPIPDLTGYITEGQIVLSRELHQKGIFPPVDVLPSLSRLMQRGIGEGHTRGDHRRVANLLYKHYAKGRDLRRLEAIVGRDGLAEGDRRMLDFADLFEGELIHQGSGRREIGESLDAGLALLTRFGLET</sequence>
<comment type="similarity">
    <text evidence="1 5">Belongs to the ATPase alpha/beta chains family.</text>
</comment>
<comment type="caution">
    <text evidence="9">The sequence shown here is derived from an EMBL/GenBank/DDBJ whole genome shotgun (WGS) entry which is preliminary data.</text>
</comment>
<organism evidence="9">
    <name type="scientific">Geobacter metallireducens</name>
    <dbReference type="NCBI Taxonomy" id="28232"/>
    <lineage>
        <taxon>Bacteria</taxon>
        <taxon>Pseudomonadati</taxon>
        <taxon>Thermodesulfobacteriota</taxon>
        <taxon>Desulfuromonadia</taxon>
        <taxon>Geobacterales</taxon>
        <taxon>Geobacteraceae</taxon>
        <taxon>Geobacter</taxon>
    </lineage>
</organism>
<dbReference type="NCBIfam" id="NF003235">
    <property type="entry name" value="PRK04196.1"/>
    <property type="match status" value="1"/>
</dbReference>
<dbReference type="GO" id="GO:0042777">
    <property type="term" value="P:proton motive force-driven plasma membrane ATP synthesis"/>
    <property type="evidence" value="ECO:0007669"/>
    <property type="project" value="UniProtKB-UniRule"/>
</dbReference>
<dbReference type="HAMAP" id="MF_00310">
    <property type="entry name" value="ATP_synth_B_arch"/>
    <property type="match status" value="1"/>
</dbReference>
<keyword evidence="3 5" id="KW-0406">Ion transport</keyword>